<dbReference type="FunFam" id="3.40.50.300:FF:000221">
    <property type="entry name" value="Multidrug ABC transporter ATP-binding protein"/>
    <property type="match status" value="1"/>
</dbReference>
<dbReference type="RefSeq" id="WP_106138876.1">
    <property type="nucleotide sequence ID" value="NZ_PVTE01000013.1"/>
</dbReference>
<evidence type="ECO:0000259" key="11">
    <source>
        <dbReference type="PROSITE" id="PS50893"/>
    </source>
</evidence>
<evidence type="ECO:0000256" key="1">
    <source>
        <dbReference type="ARBA" id="ARBA00004651"/>
    </source>
</evidence>
<feature type="transmembrane region" description="Helical" evidence="10">
    <location>
        <begin position="214"/>
        <end position="235"/>
    </location>
</feature>
<dbReference type="OrthoDB" id="9769115at2"/>
<keyword evidence="15" id="KW-1185">Reference proteome</keyword>
<dbReference type="GO" id="GO:0008233">
    <property type="term" value="F:peptidase activity"/>
    <property type="evidence" value="ECO:0007669"/>
    <property type="project" value="InterPro"/>
</dbReference>
<dbReference type="InterPro" id="IPR017871">
    <property type="entry name" value="ABC_transporter-like_CS"/>
</dbReference>
<dbReference type="SMART" id="SM00382">
    <property type="entry name" value="AAA"/>
    <property type="match status" value="1"/>
</dbReference>
<dbReference type="InterPro" id="IPR003439">
    <property type="entry name" value="ABC_transporter-like_ATP-bd"/>
</dbReference>
<dbReference type="InterPro" id="IPR027417">
    <property type="entry name" value="P-loop_NTPase"/>
</dbReference>
<evidence type="ECO:0000256" key="5">
    <source>
        <dbReference type="ARBA" id="ARBA00022741"/>
    </source>
</evidence>
<organism evidence="14 15">
    <name type="scientific">Spirosoma oryzae</name>
    <dbReference type="NCBI Taxonomy" id="1469603"/>
    <lineage>
        <taxon>Bacteria</taxon>
        <taxon>Pseudomonadati</taxon>
        <taxon>Bacteroidota</taxon>
        <taxon>Cytophagia</taxon>
        <taxon>Cytophagales</taxon>
        <taxon>Cytophagaceae</taxon>
        <taxon>Spirosoma</taxon>
    </lineage>
</organism>
<keyword evidence="2" id="KW-0813">Transport</keyword>
<dbReference type="Pfam" id="PF00664">
    <property type="entry name" value="ABC_membrane"/>
    <property type="match status" value="1"/>
</dbReference>
<dbReference type="SUPFAM" id="SSF90123">
    <property type="entry name" value="ABC transporter transmembrane region"/>
    <property type="match status" value="1"/>
</dbReference>
<proteinExistence type="predicted"/>
<sequence>MSFPFYRQHDQMDCGPTCLRMIAKYYGRSFSAQSIRDKSQINREGVSLLGIAEAGETIGLRTLGAHATFDTLLTKVPLPCIVHWDQNHFVVVYEVKATRNWMASIMGGRRKISFSEDSESDDYELKTGKGTSSLSAVQNSRSITIKVADPGTGLLTYSAEEFCQHWLSTRQGNTDKGVVLLLEPTPAFFETVEEKMTSYSFKSVGFYLITYKRLFVQLLLGVLATSGLQLLFPFLTQSIVDVGINTQNLSFIYLVLTAQLVMIAGRLSIDFIRSWILLHISSRVNLNILSDFFIKLMNLPLSFFDTKKLGDIMQRIGDHNRIQSFLTGQTLSVFFSIVNLLIFGVVLLIYNRTIFLIFGLFTLLYVGWVSLFLRQRRKLDALRFDLAAKNQNYLVQFIQGMQDIKLANAERPMRWGWERIQIKLFGLQTKGLTYSQIQQFGTFALNESKNVLITCLAAKLVIDGQLTLGGMLAMQYVIGQLNAPIDQLVGFVQGFQDAKLSLERLNEIHTLADEQIEDGSATIPLPLSASLHMVNLSFRYPGAGNELVLEGINLTIPSGTTTAIVGMSGSGKTTLLKLLLRFYEPFTGEIRLGASTLRSVNHSQWRSQCGVVMQDGALFSDTIARNIAVGDDHIDRNRLTQAVRMANLQEFIDRLPAGINTKIGAEGNGISQGQRQRILIARAVYKDPQFIFFDEATNALDANNETDIVNNLQTFFASRTVLIVAHRLSTVRQANKIIVLGKGKIIETGSHEELIRQQGAYWQLVKNQLEVSI</sequence>
<keyword evidence="9 10" id="KW-0472">Membrane</keyword>
<dbReference type="CDD" id="cd02418">
    <property type="entry name" value="Peptidase_C39B"/>
    <property type="match status" value="1"/>
</dbReference>
<evidence type="ECO:0000256" key="9">
    <source>
        <dbReference type="ARBA" id="ARBA00023136"/>
    </source>
</evidence>
<dbReference type="GO" id="GO:0006508">
    <property type="term" value="P:proteolysis"/>
    <property type="evidence" value="ECO:0007669"/>
    <property type="project" value="InterPro"/>
</dbReference>
<reference evidence="14 15" key="1">
    <citation type="submission" date="2018-03" db="EMBL/GenBank/DDBJ databases">
        <title>Genomic Encyclopedia of Archaeal and Bacterial Type Strains, Phase II (KMG-II): from individual species to whole genera.</title>
        <authorList>
            <person name="Goeker M."/>
        </authorList>
    </citation>
    <scope>NUCLEOTIDE SEQUENCE [LARGE SCALE GENOMIC DNA]</scope>
    <source>
        <strain evidence="14 15">DSM 28354</strain>
    </source>
</reference>
<evidence type="ECO:0000256" key="8">
    <source>
        <dbReference type="ARBA" id="ARBA00022989"/>
    </source>
</evidence>
<dbReference type="InterPro" id="IPR039421">
    <property type="entry name" value="Type_1_exporter"/>
</dbReference>
<keyword evidence="4 10" id="KW-0812">Transmembrane</keyword>
<evidence type="ECO:0000256" key="4">
    <source>
        <dbReference type="ARBA" id="ARBA00022692"/>
    </source>
</evidence>
<dbReference type="PROSITE" id="PS50929">
    <property type="entry name" value="ABC_TM1F"/>
    <property type="match status" value="1"/>
</dbReference>
<dbReference type="InterPro" id="IPR036640">
    <property type="entry name" value="ABC1_TM_sf"/>
</dbReference>
<feature type="transmembrane region" description="Helical" evidence="10">
    <location>
        <begin position="355"/>
        <end position="373"/>
    </location>
</feature>
<dbReference type="AlphaFoldDB" id="A0A2T0SRE6"/>
<dbReference type="Pfam" id="PF03412">
    <property type="entry name" value="Peptidase_C39"/>
    <property type="match status" value="1"/>
</dbReference>
<evidence type="ECO:0000259" key="12">
    <source>
        <dbReference type="PROSITE" id="PS50929"/>
    </source>
</evidence>
<evidence type="ECO:0000256" key="7">
    <source>
        <dbReference type="ARBA" id="ARBA00022840"/>
    </source>
</evidence>
<dbReference type="PROSITE" id="PS50893">
    <property type="entry name" value="ABC_TRANSPORTER_2"/>
    <property type="match status" value="1"/>
</dbReference>
<dbReference type="SUPFAM" id="SSF52540">
    <property type="entry name" value="P-loop containing nucleoside triphosphate hydrolases"/>
    <property type="match status" value="1"/>
</dbReference>
<dbReference type="GO" id="GO:0005524">
    <property type="term" value="F:ATP binding"/>
    <property type="evidence" value="ECO:0007669"/>
    <property type="project" value="UniProtKB-KW"/>
</dbReference>
<dbReference type="Gene3D" id="1.20.1560.10">
    <property type="entry name" value="ABC transporter type 1, transmembrane domain"/>
    <property type="match status" value="1"/>
</dbReference>
<feature type="transmembrane region" description="Helical" evidence="10">
    <location>
        <begin position="250"/>
        <end position="269"/>
    </location>
</feature>
<dbReference type="PROSITE" id="PS50990">
    <property type="entry name" value="PEPTIDASE_C39"/>
    <property type="match status" value="1"/>
</dbReference>
<keyword evidence="8 10" id="KW-1133">Transmembrane helix</keyword>
<dbReference type="GO" id="GO:0016887">
    <property type="term" value="F:ATP hydrolysis activity"/>
    <property type="evidence" value="ECO:0007669"/>
    <property type="project" value="InterPro"/>
</dbReference>
<evidence type="ECO:0000259" key="13">
    <source>
        <dbReference type="PROSITE" id="PS50990"/>
    </source>
</evidence>
<dbReference type="GO" id="GO:0005886">
    <property type="term" value="C:plasma membrane"/>
    <property type="evidence" value="ECO:0007669"/>
    <property type="project" value="UniProtKB-SubCell"/>
</dbReference>
<dbReference type="GO" id="GO:0015421">
    <property type="term" value="F:ABC-type oligopeptide transporter activity"/>
    <property type="evidence" value="ECO:0007669"/>
    <property type="project" value="TreeGrafter"/>
</dbReference>
<evidence type="ECO:0000256" key="3">
    <source>
        <dbReference type="ARBA" id="ARBA00022475"/>
    </source>
</evidence>
<dbReference type="InterPro" id="IPR003593">
    <property type="entry name" value="AAA+_ATPase"/>
</dbReference>
<gene>
    <name evidence="14" type="ORF">CLV58_113110</name>
</gene>
<keyword evidence="6" id="KW-0378">Hydrolase</keyword>
<keyword evidence="3" id="KW-1003">Cell membrane</keyword>
<dbReference type="InterPro" id="IPR005074">
    <property type="entry name" value="Peptidase_C39"/>
</dbReference>
<evidence type="ECO:0000313" key="14">
    <source>
        <dbReference type="EMBL" id="PRY35979.1"/>
    </source>
</evidence>
<dbReference type="Pfam" id="PF00005">
    <property type="entry name" value="ABC_tran"/>
    <property type="match status" value="1"/>
</dbReference>
<evidence type="ECO:0000256" key="6">
    <source>
        <dbReference type="ARBA" id="ARBA00022801"/>
    </source>
</evidence>
<evidence type="ECO:0000256" key="10">
    <source>
        <dbReference type="SAM" id="Phobius"/>
    </source>
</evidence>
<comment type="subcellular location">
    <subcellularLocation>
        <location evidence="1">Cell membrane</location>
        <topology evidence="1">Multi-pass membrane protein</topology>
    </subcellularLocation>
</comment>
<dbReference type="CDD" id="cd18571">
    <property type="entry name" value="ABC_6TM_peptidase_like"/>
    <property type="match status" value="1"/>
</dbReference>
<keyword evidence="5" id="KW-0547">Nucleotide-binding</keyword>
<evidence type="ECO:0000256" key="2">
    <source>
        <dbReference type="ARBA" id="ARBA00022448"/>
    </source>
</evidence>
<dbReference type="Gene3D" id="3.40.50.300">
    <property type="entry name" value="P-loop containing nucleotide triphosphate hydrolases"/>
    <property type="match status" value="1"/>
</dbReference>
<dbReference type="PROSITE" id="PS00211">
    <property type="entry name" value="ABC_TRANSPORTER_1"/>
    <property type="match status" value="1"/>
</dbReference>
<dbReference type="EMBL" id="PVTE01000013">
    <property type="protein sequence ID" value="PRY35979.1"/>
    <property type="molecule type" value="Genomic_DNA"/>
</dbReference>
<dbReference type="PANTHER" id="PTHR43394">
    <property type="entry name" value="ATP-DEPENDENT PERMEASE MDL1, MITOCHONDRIAL"/>
    <property type="match status" value="1"/>
</dbReference>
<accession>A0A2T0SRE6</accession>
<name>A0A2T0SRE6_9BACT</name>
<dbReference type="Gene3D" id="3.90.70.10">
    <property type="entry name" value="Cysteine proteinases"/>
    <property type="match status" value="1"/>
</dbReference>
<dbReference type="PANTHER" id="PTHR43394:SF1">
    <property type="entry name" value="ATP-BINDING CASSETTE SUB-FAMILY B MEMBER 10, MITOCHONDRIAL"/>
    <property type="match status" value="1"/>
</dbReference>
<feature type="domain" description="Peptidase C39" evidence="13">
    <location>
        <begin position="8"/>
        <end position="128"/>
    </location>
</feature>
<dbReference type="InterPro" id="IPR011527">
    <property type="entry name" value="ABC1_TM_dom"/>
</dbReference>
<dbReference type="Proteomes" id="UP000238375">
    <property type="component" value="Unassembled WGS sequence"/>
</dbReference>
<feature type="transmembrane region" description="Helical" evidence="10">
    <location>
        <begin position="331"/>
        <end position="349"/>
    </location>
</feature>
<feature type="domain" description="ABC transporter" evidence="11">
    <location>
        <begin position="531"/>
        <end position="767"/>
    </location>
</feature>
<protein>
    <submittedName>
        <fullName evidence="14">ATP-binding cassette subfamily B protein</fullName>
    </submittedName>
</protein>
<feature type="domain" description="ABC transmembrane type-1" evidence="12">
    <location>
        <begin position="218"/>
        <end position="497"/>
    </location>
</feature>
<evidence type="ECO:0000313" key="15">
    <source>
        <dbReference type="Proteomes" id="UP000238375"/>
    </source>
</evidence>
<comment type="caution">
    <text evidence="14">The sequence shown here is derived from an EMBL/GenBank/DDBJ whole genome shotgun (WGS) entry which is preliminary data.</text>
</comment>
<keyword evidence="7 14" id="KW-0067">ATP-binding</keyword>